<evidence type="ECO:0000256" key="1">
    <source>
        <dbReference type="SAM" id="MobiDB-lite"/>
    </source>
</evidence>
<organism evidence="2 3">
    <name type="scientific">Engelhardtia mirabilis</name>
    <dbReference type="NCBI Taxonomy" id="2528011"/>
    <lineage>
        <taxon>Bacteria</taxon>
        <taxon>Pseudomonadati</taxon>
        <taxon>Planctomycetota</taxon>
        <taxon>Planctomycetia</taxon>
        <taxon>Planctomycetia incertae sedis</taxon>
        <taxon>Engelhardtia</taxon>
    </lineage>
</organism>
<dbReference type="SUPFAM" id="SSF52266">
    <property type="entry name" value="SGNH hydrolase"/>
    <property type="match status" value="1"/>
</dbReference>
<dbReference type="Proteomes" id="UP000316921">
    <property type="component" value="Chromosome"/>
</dbReference>
<keyword evidence="3" id="KW-1185">Reference proteome</keyword>
<feature type="region of interest" description="Disordered" evidence="1">
    <location>
        <begin position="1"/>
        <end position="21"/>
    </location>
</feature>
<sequence length="494" mass="52964">MARAPIPQAQRRSTPSATTAGTALAVGPRTISFVGLLLLAEFALRHLGGYGLQTLFENSPRYSWQLIPHQARLGQTLRVREYVNGQGFRDGRDWSELLAPDGGAGPLRVAVLGNSLTYGTGVEVEQTWPRVLEAALDGALGPGRDAVVMNFAVAGYTFEQMARVFDDQVAPGQPALVLWPVTARDMGLMAPTRELADYPLRRLVVRTAIHDMLLDSLLRNRIADIRSEPEPGADGVRRGFWVALLDATSAVIADELEAGVQAAAIAQLKAAVGVACAGAPETDVPGILVSVFERFARDWAPDDARGLLLSLWSAFESSTPAEVWDFMHHDFIQDPHAARHAGLRRIRGARLAEIVERVEGWGGGLVVIGLPTTDQLVSEAPGPTAYWRDEWLPALASDGASARVVDAAAAFDAPMAELAAAIRERGYVRAGEIERVTADYAGSGSTLVQLDDPWHYNADGHRLVAAAVARVVGPLLDLELPTTDGEATTARTAD</sequence>
<dbReference type="GO" id="GO:0016788">
    <property type="term" value="F:hydrolase activity, acting on ester bonds"/>
    <property type="evidence" value="ECO:0007669"/>
    <property type="project" value="UniProtKB-ARBA"/>
</dbReference>
<evidence type="ECO:0008006" key="4">
    <source>
        <dbReference type="Google" id="ProtNLM"/>
    </source>
</evidence>
<evidence type="ECO:0000313" key="2">
    <source>
        <dbReference type="EMBL" id="QDU66158.1"/>
    </source>
</evidence>
<accession>A0A518BGP1</accession>
<dbReference type="InterPro" id="IPR036514">
    <property type="entry name" value="SGNH_hydro_sf"/>
</dbReference>
<dbReference type="AlphaFoldDB" id="A0A518BGP1"/>
<evidence type="ECO:0000313" key="3">
    <source>
        <dbReference type="Proteomes" id="UP000316921"/>
    </source>
</evidence>
<proteinExistence type="predicted"/>
<dbReference type="RefSeq" id="WP_145063464.1">
    <property type="nucleotide sequence ID" value="NZ_CP036287.1"/>
</dbReference>
<reference evidence="2 3" key="1">
    <citation type="submission" date="2019-02" db="EMBL/GenBank/DDBJ databases">
        <title>Deep-cultivation of Planctomycetes and their phenomic and genomic characterization uncovers novel biology.</title>
        <authorList>
            <person name="Wiegand S."/>
            <person name="Jogler M."/>
            <person name="Boedeker C."/>
            <person name="Pinto D."/>
            <person name="Vollmers J."/>
            <person name="Rivas-Marin E."/>
            <person name="Kohn T."/>
            <person name="Peeters S.H."/>
            <person name="Heuer A."/>
            <person name="Rast P."/>
            <person name="Oberbeckmann S."/>
            <person name="Bunk B."/>
            <person name="Jeske O."/>
            <person name="Meyerdierks A."/>
            <person name="Storesund J.E."/>
            <person name="Kallscheuer N."/>
            <person name="Luecker S."/>
            <person name="Lage O.M."/>
            <person name="Pohl T."/>
            <person name="Merkel B.J."/>
            <person name="Hornburger P."/>
            <person name="Mueller R.-W."/>
            <person name="Bruemmer F."/>
            <person name="Labrenz M."/>
            <person name="Spormann A.M."/>
            <person name="Op den Camp H."/>
            <person name="Overmann J."/>
            <person name="Amann R."/>
            <person name="Jetten M.S.M."/>
            <person name="Mascher T."/>
            <person name="Medema M.H."/>
            <person name="Devos D.P."/>
            <person name="Kaster A.-K."/>
            <person name="Ovreas L."/>
            <person name="Rohde M."/>
            <person name="Galperin M.Y."/>
            <person name="Jogler C."/>
        </authorList>
    </citation>
    <scope>NUCLEOTIDE SEQUENCE [LARGE SCALE GENOMIC DNA]</scope>
    <source>
        <strain evidence="2 3">Pla133</strain>
    </source>
</reference>
<dbReference type="EMBL" id="CP036287">
    <property type="protein sequence ID" value="QDU66158.1"/>
    <property type="molecule type" value="Genomic_DNA"/>
</dbReference>
<dbReference type="KEGG" id="pbap:Pla133_12240"/>
<feature type="compositionally biased region" description="Polar residues" evidence="1">
    <location>
        <begin position="10"/>
        <end position="21"/>
    </location>
</feature>
<protein>
    <recommendedName>
        <fullName evidence="4">SGNH hydrolase-type esterase domain-containing protein</fullName>
    </recommendedName>
</protein>
<name>A0A518BGP1_9BACT</name>
<dbReference type="Gene3D" id="3.40.50.1110">
    <property type="entry name" value="SGNH hydrolase"/>
    <property type="match status" value="1"/>
</dbReference>
<gene>
    <name evidence="2" type="ORF">Pla133_12240</name>
</gene>